<dbReference type="GO" id="GO:0004674">
    <property type="term" value="F:protein serine/threonine kinase activity"/>
    <property type="evidence" value="ECO:0007669"/>
    <property type="project" value="TreeGrafter"/>
</dbReference>
<comment type="caution">
    <text evidence="5">The sequence shown here is derived from an EMBL/GenBank/DDBJ whole genome shotgun (WGS) entry which is preliminary data.</text>
</comment>
<evidence type="ECO:0000313" key="5">
    <source>
        <dbReference type="EMBL" id="GJN25374.1"/>
    </source>
</evidence>
<proteinExistence type="predicted"/>
<dbReference type="AlphaFoldDB" id="A0AAV5EPX0"/>
<feature type="domain" description="Protein kinase" evidence="4">
    <location>
        <begin position="206"/>
        <end position="477"/>
    </location>
</feature>
<reference evidence="5" key="2">
    <citation type="submission" date="2021-12" db="EMBL/GenBank/DDBJ databases">
        <title>Resequencing data analysis of finger millet.</title>
        <authorList>
            <person name="Hatakeyama M."/>
            <person name="Aluri S."/>
            <person name="Balachadran M.T."/>
            <person name="Sivarajan S.R."/>
            <person name="Poveda L."/>
            <person name="Shimizu-Inatsugi R."/>
            <person name="Schlapbach R."/>
            <person name="Sreeman S.M."/>
            <person name="Shimizu K.K."/>
        </authorList>
    </citation>
    <scope>NUCLEOTIDE SEQUENCE</scope>
</reference>
<evidence type="ECO:0000256" key="3">
    <source>
        <dbReference type="PROSITE-ProRule" id="PRU10141"/>
    </source>
</evidence>
<dbReference type="InterPro" id="IPR011009">
    <property type="entry name" value="Kinase-like_dom_sf"/>
</dbReference>
<dbReference type="PROSITE" id="PS00107">
    <property type="entry name" value="PROTEIN_KINASE_ATP"/>
    <property type="match status" value="1"/>
</dbReference>
<dbReference type="GO" id="GO:0005524">
    <property type="term" value="F:ATP binding"/>
    <property type="evidence" value="ECO:0007669"/>
    <property type="project" value="UniProtKB-UniRule"/>
</dbReference>
<name>A0AAV5EPX0_ELECO</name>
<dbReference type="PROSITE" id="PS50011">
    <property type="entry name" value="PROTEIN_KINASE_DOM"/>
    <property type="match status" value="1"/>
</dbReference>
<dbReference type="InterPro" id="IPR017441">
    <property type="entry name" value="Protein_kinase_ATP_BS"/>
</dbReference>
<dbReference type="Proteomes" id="UP001054889">
    <property type="component" value="Unassembled WGS sequence"/>
</dbReference>
<dbReference type="SUPFAM" id="SSF56112">
    <property type="entry name" value="Protein kinase-like (PK-like)"/>
    <property type="match status" value="2"/>
</dbReference>
<reference evidence="5" key="1">
    <citation type="journal article" date="2018" name="DNA Res.">
        <title>Multiple hybrid de novo genome assembly of finger millet, an orphan allotetraploid crop.</title>
        <authorList>
            <person name="Hatakeyama M."/>
            <person name="Aluri S."/>
            <person name="Balachadran M.T."/>
            <person name="Sivarajan S.R."/>
            <person name="Patrignani A."/>
            <person name="Gruter S."/>
            <person name="Poveda L."/>
            <person name="Shimizu-Inatsugi R."/>
            <person name="Baeten J."/>
            <person name="Francoijs K.J."/>
            <person name="Nataraja K.N."/>
            <person name="Reddy Y.A.N."/>
            <person name="Phadnis S."/>
            <person name="Ravikumar R.L."/>
            <person name="Schlapbach R."/>
            <person name="Sreeman S.M."/>
            <person name="Shimizu K.K."/>
        </authorList>
    </citation>
    <scope>NUCLEOTIDE SEQUENCE</scope>
</reference>
<sequence length="527" mass="59264">MGTIKQNIRIFTEEEIEIITNSYSTPIGKGGFGEVYKGILDGDNDLVAVKRYIRKDLRKEFMEEVSIHSQMSHKNVVKFIGKSSSTRRKDLRELFDAAIADDSNMKILKEMKKLASECLTLDIRTRPQMNNVAKRLRMLKKDLKSPPQSILATHTVWHKQDKQGSNSFKKSLSFFKGNASNDSQILLELGNNVRIFTIEEIGEVTQNYSNLLGSGTSASVFKGTLEDNTQVAVRKLRHKDSKEAFINRGVILSQIVHKNIIKLLGCCLEAETLVFVYEYVAKGSLFEILGSQKDFPLELRLRIAIKIAEALEFLHSPKTGIIGHGRVAASNILVDGNFVPKLADFSVACKLIKKSETTGGDNVIGASLLEKALCDNPSCYGSVLMNMESDVYNFGGVLLVLISWEKNIDLNDLIVKFTKAYEKDRSGKAVFDKSIVDEKDINILEEIGRLALKCMILKADEMPKRPTMKEVAEHLRMLRRSWKERRTKAATQVIEAAPVASAQPRLPNLMRHLYGYRRISIDDPVHV</sequence>
<keyword evidence="6" id="KW-1185">Reference proteome</keyword>
<evidence type="ECO:0000256" key="1">
    <source>
        <dbReference type="ARBA" id="ARBA00022741"/>
    </source>
</evidence>
<feature type="binding site" evidence="3">
    <location>
        <position position="235"/>
    </location>
    <ligand>
        <name>ATP</name>
        <dbReference type="ChEBI" id="CHEBI:30616"/>
    </ligand>
</feature>
<dbReference type="Gene3D" id="3.30.200.20">
    <property type="entry name" value="Phosphorylase Kinase, domain 1"/>
    <property type="match status" value="2"/>
</dbReference>
<dbReference type="InterPro" id="IPR000719">
    <property type="entry name" value="Prot_kinase_dom"/>
</dbReference>
<evidence type="ECO:0000256" key="2">
    <source>
        <dbReference type="ARBA" id="ARBA00022840"/>
    </source>
</evidence>
<evidence type="ECO:0000313" key="6">
    <source>
        <dbReference type="Proteomes" id="UP001054889"/>
    </source>
</evidence>
<dbReference type="InterPro" id="IPR045274">
    <property type="entry name" value="WAK-like"/>
</dbReference>
<dbReference type="GO" id="GO:0005886">
    <property type="term" value="C:plasma membrane"/>
    <property type="evidence" value="ECO:0007669"/>
    <property type="project" value="TreeGrafter"/>
</dbReference>
<dbReference type="Gene3D" id="1.10.510.10">
    <property type="entry name" value="Transferase(Phosphotransferase) domain 1"/>
    <property type="match status" value="1"/>
</dbReference>
<dbReference type="PANTHER" id="PTHR27005">
    <property type="entry name" value="WALL-ASSOCIATED RECEPTOR KINASE-LIKE 21"/>
    <property type="match status" value="1"/>
</dbReference>
<dbReference type="Pfam" id="PF07714">
    <property type="entry name" value="PK_Tyr_Ser-Thr"/>
    <property type="match status" value="1"/>
</dbReference>
<protein>
    <recommendedName>
        <fullName evidence="4">Protein kinase domain-containing protein</fullName>
    </recommendedName>
</protein>
<organism evidence="5 6">
    <name type="scientific">Eleusine coracana subsp. coracana</name>
    <dbReference type="NCBI Taxonomy" id="191504"/>
    <lineage>
        <taxon>Eukaryota</taxon>
        <taxon>Viridiplantae</taxon>
        <taxon>Streptophyta</taxon>
        <taxon>Embryophyta</taxon>
        <taxon>Tracheophyta</taxon>
        <taxon>Spermatophyta</taxon>
        <taxon>Magnoliopsida</taxon>
        <taxon>Liliopsida</taxon>
        <taxon>Poales</taxon>
        <taxon>Poaceae</taxon>
        <taxon>PACMAD clade</taxon>
        <taxon>Chloridoideae</taxon>
        <taxon>Cynodonteae</taxon>
        <taxon>Eleusininae</taxon>
        <taxon>Eleusine</taxon>
    </lineage>
</organism>
<dbReference type="InterPro" id="IPR001245">
    <property type="entry name" value="Ser-Thr/Tyr_kinase_cat_dom"/>
</dbReference>
<keyword evidence="1 3" id="KW-0547">Nucleotide-binding</keyword>
<accession>A0AAV5EPX0</accession>
<keyword evidence="2 3" id="KW-0067">ATP-binding</keyword>
<gene>
    <name evidence="5" type="primary">gb13195</name>
    <name evidence="5" type="ORF">PR202_gb13195</name>
</gene>
<dbReference type="Pfam" id="PF00069">
    <property type="entry name" value="Pkinase"/>
    <property type="match status" value="1"/>
</dbReference>
<evidence type="ECO:0000259" key="4">
    <source>
        <dbReference type="PROSITE" id="PS50011"/>
    </source>
</evidence>
<dbReference type="EMBL" id="BQKI01000078">
    <property type="protein sequence ID" value="GJN25374.1"/>
    <property type="molecule type" value="Genomic_DNA"/>
</dbReference>
<dbReference type="GO" id="GO:0007166">
    <property type="term" value="P:cell surface receptor signaling pathway"/>
    <property type="evidence" value="ECO:0007669"/>
    <property type="project" value="InterPro"/>
</dbReference>
<dbReference type="PANTHER" id="PTHR27005:SF468">
    <property type="entry name" value="OS01G0310500 PROTEIN"/>
    <property type="match status" value="1"/>
</dbReference>